<evidence type="ECO:0000256" key="1">
    <source>
        <dbReference type="SAM" id="MobiDB-lite"/>
    </source>
</evidence>
<gene>
    <name evidence="2" type="ORF">BaRGS_00015347</name>
</gene>
<dbReference type="EMBL" id="JACVVK020000093">
    <property type="protein sequence ID" value="KAK7493447.1"/>
    <property type="molecule type" value="Genomic_DNA"/>
</dbReference>
<comment type="caution">
    <text evidence="2">The sequence shown here is derived from an EMBL/GenBank/DDBJ whole genome shotgun (WGS) entry which is preliminary data.</text>
</comment>
<evidence type="ECO:0000313" key="2">
    <source>
        <dbReference type="EMBL" id="KAK7493447.1"/>
    </source>
</evidence>
<feature type="non-terminal residue" evidence="2">
    <location>
        <position position="1"/>
    </location>
</feature>
<feature type="non-terminal residue" evidence="2">
    <location>
        <position position="53"/>
    </location>
</feature>
<reference evidence="2 3" key="1">
    <citation type="journal article" date="2023" name="Sci. Data">
        <title>Genome assembly of the Korean intertidal mud-creeper Batillaria attramentaria.</title>
        <authorList>
            <person name="Patra A.K."/>
            <person name="Ho P.T."/>
            <person name="Jun S."/>
            <person name="Lee S.J."/>
            <person name="Kim Y."/>
            <person name="Won Y.J."/>
        </authorList>
    </citation>
    <scope>NUCLEOTIDE SEQUENCE [LARGE SCALE GENOMIC DNA]</scope>
    <source>
        <strain evidence="2">Wonlab-2016</strain>
    </source>
</reference>
<protein>
    <submittedName>
        <fullName evidence="2">Uncharacterized protein</fullName>
    </submittedName>
</protein>
<name>A0ABD0L229_9CAEN</name>
<dbReference type="AlphaFoldDB" id="A0ABD0L229"/>
<keyword evidence="3" id="KW-1185">Reference proteome</keyword>
<accession>A0ABD0L229</accession>
<organism evidence="2 3">
    <name type="scientific">Batillaria attramentaria</name>
    <dbReference type="NCBI Taxonomy" id="370345"/>
    <lineage>
        <taxon>Eukaryota</taxon>
        <taxon>Metazoa</taxon>
        <taxon>Spiralia</taxon>
        <taxon>Lophotrochozoa</taxon>
        <taxon>Mollusca</taxon>
        <taxon>Gastropoda</taxon>
        <taxon>Caenogastropoda</taxon>
        <taxon>Sorbeoconcha</taxon>
        <taxon>Cerithioidea</taxon>
        <taxon>Batillariidae</taxon>
        <taxon>Batillaria</taxon>
    </lineage>
</organism>
<dbReference type="Proteomes" id="UP001519460">
    <property type="component" value="Unassembled WGS sequence"/>
</dbReference>
<sequence length="53" mass="5720">TATDKSSSMHVPEESPFPITVTSPRSHIDCLTTWLGSGVNQRHRAADGVRDNG</sequence>
<feature type="region of interest" description="Disordered" evidence="1">
    <location>
        <begin position="1"/>
        <end position="20"/>
    </location>
</feature>
<proteinExistence type="predicted"/>
<evidence type="ECO:0000313" key="3">
    <source>
        <dbReference type="Proteomes" id="UP001519460"/>
    </source>
</evidence>